<protein>
    <submittedName>
        <fullName evidence="2">Ribosomal protein L7/L12</fullName>
    </submittedName>
</protein>
<comment type="caution">
    <text evidence="2">The sequence shown here is derived from an EMBL/GenBank/DDBJ whole genome shotgun (WGS) entry which is preliminary data.</text>
</comment>
<dbReference type="InterPro" id="IPR013823">
    <property type="entry name" value="Ribosomal_bL12_C"/>
</dbReference>
<reference evidence="2 3" key="1">
    <citation type="submission" date="2024-10" db="EMBL/GenBank/DDBJ databases">
        <title>The Natural Products Discovery Center: Release of the First 8490 Sequenced Strains for Exploring Actinobacteria Biosynthetic Diversity.</title>
        <authorList>
            <person name="Kalkreuter E."/>
            <person name="Kautsar S.A."/>
            <person name="Yang D."/>
            <person name="Bader C.D."/>
            <person name="Teijaro C.N."/>
            <person name="Fluegel L."/>
            <person name="Davis C.M."/>
            <person name="Simpson J.R."/>
            <person name="Lauterbach L."/>
            <person name="Steele A.D."/>
            <person name="Gui C."/>
            <person name="Meng S."/>
            <person name="Li G."/>
            <person name="Viehrig K."/>
            <person name="Ye F."/>
            <person name="Su P."/>
            <person name="Kiefer A.F."/>
            <person name="Nichols A."/>
            <person name="Cepeda A.J."/>
            <person name="Yan W."/>
            <person name="Fan B."/>
            <person name="Jiang Y."/>
            <person name="Adhikari A."/>
            <person name="Zheng C.-J."/>
            <person name="Schuster L."/>
            <person name="Cowan T.M."/>
            <person name="Smanski M.J."/>
            <person name="Chevrette M.G."/>
            <person name="De Carvalho L.P.S."/>
            <person name="Shen B."/>
        </authorList>
    </citation>
    <scope>NUCLEOTIDE SEQUENCE [LARGE SCALE GENOMIC DNA]</scope>
    <source>
        <strain evidence="2 3">NPDC049639</strain>
    </source>
</reference>
<keyword evidence="2" id="KW-0687">Ribonucleoprotein</keyword>
<sequence>MKLFNRGPKAVYTEPGEFRVVLQLPGAQPLLVVRELRRVSTLDLEAAVAVVKDAPAIVVEGLSEASAGAVVERLVRAGGRAVTHPMENL</sequence>
<dbReference type="GO" id="GO:0005840">
    <property type="term" value="C:ribosome"/>
    <property type="evidence" value="ECO:0007669"/>
    <property type="project" value="UniProtKB-KW"/>
</dbReference>
<proteinExistence type="predicted"/>
<evidence type="ECO:0000313" key="2">
    <source>
        <dbReference type="EMBL" id="MFI7587138.1"/>
    </source>
</evidence>
<organism evidence="2 3">
    <name type="scientific">Spongisporangium articulatum</name>
    <dbReference type="NCBI Taxonomy" id="3362603"/>
    <lineage>
        <taxon>Bacteria</taxon>
        <taxon>Bacillati</taxon>
        <taxon>Actinomycetota</taxon>
        <taxon>Actinomycetes</taxon>
        <taxon>Kineosporiales</taxon>
        <taxon>Kineosporiaceae</taxon>
        <taxon>Spongisporangium</taxon>
    </lineage>
</organism>
<evidence type="ECO:0000313" key="3">
    <source>
        <dbReference type="Proteomes" id="UP001612915"/>
    </source>
</evidence>
<dbReference type="EMBL" id="JBITLV010000002">
    <property type="protein sequence ID" value="MFI7587138.1"/>
    <property type="molecule type" value="Genomic_DNA"/>
</dbReference>
<keyword evidence="2" id="KW-0689">Ribosomal protein</keyword>
<name>A0ABW8AME8_9ACTN</name>
<dbReference type="Gene3D" id="3.30.1390.10">
    <property type="match status" value="1"/>
</dbReference>
<gene>
    <name evidence="2" type="ORF">ACIB24_08700</name>
</gene>
<dbReference type="SUPFAM" id="SSF54736">
    <property type="entry name" value="ClpS-like"/>
    <property type="match status" value="1"/>
</dbReference>
<dbReference type="Proteomes" id="UP001612915">
    <property type="component" value="Unassembled WGS sequence"/>
</dbReference>
<dbReference type="RefSeq" id="WP_398278178.1">
    <property type="nucleotide sequence ID" value="NZ_JBITLV010000002.1"/>
</dbReference>
<keyword evidence="3" id="KW-1185">Reference proteome</keyword>
<dbReference type="Pfam" id="PF00542">
    <property type="entry name" value="Ribosomal_L12"/>
    <property type="match status" value="1"/>
</dbReference>
<accession>A0ABW8AME8</accession>
<evidence type="ECO:0000259" key="1">
    <source>
        <dbReference type="Pfam" id="PF00542"/>
    </source>
</evidence>
<dbReference type="InterPro" id="IPR014719">
    <property type="entry name" value="Ribosomal_bL12_C/ClpS-like"/>
</dbReference>
<feature type="domain" description="Large ribosomal subunit protein bL12 C-terminal" evidence="1">
    <location>
        <begin position="18"/>
        <end position="80"/>
    </location>
</feature>